<evidence type="ECO:0000313" key="6">
    <source>
        <dbReference type="Proteomes" id="UP001497457"/>
    </source>
</evidence>
<evidence type="ECO:0000259" key="4">
    <source>
        <dbReference type="Pfam" id="PF04570"/>
    </source>
</evidence>
<dbReference type="EMBL" id="OZ075127">
    <property type="protein sequence ID" value="CAL4949419.1"/>
    <property type="molecule type" value="Genomic_DNA"/>
</dbReference>
<protein>
    <recommendedName>
        <fullName evidence="4">FLZ-type domain-containing protein</fullName>
    </recommendedName>
</protein>
<keyword evidence="2" id="KW-0479">Metal-binding</keyword>
<comment type="similarity">
    <text evidence="1">Belongs to the FLZ family.</text>
</comment>
<accession>A0ABC8YWC8</accession>
<evidence type="ECO:0000256" key="2">
    <source>
        <dbReference type="ARBA" id="ARBA00022723"/>
    </source>
</evidence>
<name>A0ABC8YWC8_9POAL</name>
<evidence type="ECO:0000256" key="3">
    <source>
        <dbReference type="SAM" id="MobiDB-lite"/>
    </source>
</evidence>
<evidence type="ECO:0000313" key="5">
    <source>
        <dbReference type="EMBL" id="CAL4949419.1"/>
    </source>
</evidence>
<dbReference type="Pfam" id="PF04570">
    <property type="entry name" value="zf-FLZ"/>
    <property type="match status" value="1"/>
</dbReference>
<evidence type="ECO:0000256" key="1">
    <source>
        <dbReference type="ARBA" id="ARBA00009374"/>
    </source>
</evidence>
<keyword evidence="6" id="KW-1185">Reference proteome</keyword>
<sequence length="182" mass="19680">MPTQQGSRSAPSKLPHPTPTPTPTETKRFVGAPKTGVPCILETRVGLLAAVAEPPASGHLRVAEPARTSARDITLGLSPKLCVTRAAQPHLDMSFLTCNLCHRGTNGRTVYVYMSMGFCSRDCRYGYHLGEVDKNKKRLAGALMGPSKMPRIVTRVDASKATDDEAGEVSHRPTFFTCAENE</sequence>
<feature type="domain" description="FLZ-type" evidence="4">
    <location>
        <begin position="94"/>
        <end position="124"/>
    </location>
</feature>
<dbReference type="AlphaFoldDB" id="A0ABC8YWC8"/>
<proteinExistence type="inferred from homology"/>
<gene>
    <name evidence="5" type="ORF">URODEC1_LOCUS37966</name>
</gene>
<feature type="region of interest" description="Disordered" evidence="3">
    <location>
        <begin position="1"/>
        <end position="29"/>
    </location>
</feature>
<organism evidence="5 6">
    <name type="scientific">Urochloa decumbens</name>
    <dbReference type="NCBI Taxonomy" id="240449"/>
    <lineage>
        <taxon>Eukaryota</taxon>
        <taxon>Viridiplantae</taxon>
        <taxon>Streptophyta</taxon>
        <taxon>Embryophyta</taxon>
        <taxon>Tracheophyta</taxon>
        <taxon>Spermatophyta</taxon>
        <taxon>Magnoliopsida</taxon>
        <taxon>Liliopsida</taxon>
        <taxon>Poales</taxon>
        <taxon>Poaceae</taxon>
        <taxon>PACMAD clade</taxon>
        <taxon>Panicoideae</taxon>
        <taxon>Panicodae</taxon>
        <taxon>Paniceae</taxon>
        <taxon>Melinidinae</taxon>
        <taxon>Urochloa</taxon>
    </lineage>
</organism>
<feature type="compositionally biased region" description="Polar residues" evidence="3">
    <location>
        <begin position="1"/>
        <end position="10"/>
    </location>
</feature>
<dbReference type="InterPro" id="IPR007650">
    <property type="entry name" value="Zf-FLZ_dom"/>
</dbReference>
<dbReference type="GO" id="GO:0046872">
    <property type="term" value="F:metal ion binding"/>
    <property type="evidence" value="ECO:0007669"/>
    <property type="project" value="UniProtKB-KW"/>
</dbReference>
<dbReference type="Proteomes" id="UP001497457">
    <property type="component" value="Chromosome 17b"/>
</dbReference>
<reference evidence="5" key="1">
    <citation type="submission" date="2024-10" db="EMBL/GenBank/DDBJ databases">
        <authorList>
            <person name="Ryan C."/>
        </authorList>
    </citation>
    <scope>NUCLEOTIDE SEQUENCE [LARGE SCALE GENOMIC DNA]</scope>
</reference>